<evidence type="ECO:0000313" key="1">
    <source>
        <dbReference type="EMBL" id="NGP75361.1"/>
    </source>
</evidence>
<proteinExistence type="predicted"/>
<evidence type="ECO:0000313" key="2">
    <source>
        <dbReference type="Proteomes" id="UP000473278"/>
    </source>
</evidence>
<dbReference type="Proteomes" id="UP000473278">
    <property type="component" value="Unassembled WGS sequence"/>
</dbReference>
<dbReference type="RefSeq" id="WP_165138599.1">
    <property type="nucleotide sequence ID" value="NZ_JAALLT010000001.1"/>
</dbReference>
<protein>
    <submittedName>
        <fullName evidence="1">Uncharacterized protein</fullName>
    </submittedName>
</protein>
<reference evidence="1 2" key="1">
    <citation type="submission" date="2020-02" db="EMBL/GenBank/DDBJ databases">
        <title>Balneolaceae bacterium YR4-1, complete genome.</title>
        <authorList>
            <person name="Li Y."/>
            <person name="Wu S."/>
        </authorList>
    </citation>
    <scope>NUCLEOTIDE SEQUENCE [LARGE SCALE GENOMIC DNA]</scope>
    <source>
        <strain evidence="1 2">YR4-1</strain>
    </source>
</reference>
<gene>
    <name evidence="1" type="ORF">G3570_01860</name>
</gene>
<dbReference type="EMBL" id="JAALLT010000001">
    <property type="protein sequence ID" value="NGP75361.1"/>
    <property type="molecule type" value="Genomic_DNA"/>
</dbReference>
<comment type="caution">
    <text evidence="1">The sequence shown here is derived from an EMBL/GenBank/DDBJ whole genome shotgun (WGS) entry which is preliminary data.</text>
</comment>
<accession>A0A6M1SJ66</accession>
<dbReference type="AlphaFoldDB" id="A0A6M1SJ66"/>
<keyword evidence="2" id="KW-1185">Reference proteome</keyword>
<organism evidence="1 2">
    <name type="scientific">Halalkalibaculum roseum</name>
    <dbReference type="NCBI Taxonomy" id="2709311"/>
    <lineage>
        <taxon>Bacteria</taxon>
        <taxon>Pseudomonadati</taxon>
        <taxon>Balneolota</taxon>
        <taxon>Balneolia</taxon>
        <taxon>Balneolales</taxon>
        <taxon>Balneolaceae</taxon>
        <taxon>Halalkalibaculum</taxon>
    </lineage>
</organism>
<name>A0A6M1SJ66_9BACT</name>
<sequence length="57" mass="6502">MKNFKVVFESGVTETIKAGKIELNDVLDKVVVEDDQGNEMKEFYLNFEHISAVIPQD</sequence>